<dbReference type="InterPro" id="IPR031330">
    <property type="entry name" value="Gly_Hdrlase_35_cat"/>
</dbReference>
<feature type="compositionally biased region" description="Low complexity" evidence="9">
    <location>
        <begin position="681"/>
        <end position="692"/>
    </location>
</feature>
<evidence type="ECO:0000256" key="3">
    <source>
        <dbReference type="ARBA" id="ARBA00012756"/>
    </source>
</evidence>
<dbReference type="Pfam" id="PF13363">
    <property type="entry name" value="BetaGal_dom3"/>
    <property type="match status" value="1"/>
</dbReference>
<dbReference type="Pfam" id="PF02368">
    <property type="entry name" value="Big_2"/>
    <property type="match status" value="2"/>
</dbReference>
<dbReference type="Gene3D" id="2.60.40.10">
    <property type="entry name" value="Immunoglobulins"/>
    <property type="match status" value="1"/>
</dbReference>
<evidence type="ECO:0000256" key="6">
    <source>
        <dbReference type="ARBA" id="ARBA00023180"/>
    </source>
</evidence>
<evidence type="ECO:0000256" key="2">
    <source>
        <dbReference type="ARBA" id="ARBA00009809"/>
    </source>
</evidence>
<dbReference type="SUPFAM" id="SSF49785">
    <property type="entry name" value="Galactose-binding domain-like"/>
    <property type="match status" value="2"/>
</dbReference>
<dbReference type="EC" id="3.2.1.23" evidence="3"/>
<evidence type="ECO:0000256" key="9">
    <source>
        <dbReference type="SAM" id="MobiDB-lite"/>
    </source>
</evidence>
<evidence type="ECO:0000256" key="5">
    <source>
        <dbReference type="ARBA" id="ARBA00022801"/>
    </source>
</evidence>
<organism evidence="13 14">
    <name type="scientific">Candidatus Clostridium radicumherbarum</name>
    <dbReference type="NCBI Taxonomy" id="3381662"/>
    <lineage>
        <taxon>Bacteria</taxon>
        <taxon>Bacillati</taxon>
        <taxon>Bacillota</taxon>
        <taxon>Clostridia</taxon>
        <taxon>Eubacteriales</taxon>
        <taxon>Clostridiaceae</taxon>
        <taxon>Clostridium</taxon>
    </lineage>
</organism>
<dbReference type="InterPro" id="IPR001944">
    <property type="entry name" value="Glycoside_Hdrlase_35"/>
</dbReference>
<feature type="domain" description="BIG2" evidence="11">
    <location>
        <begin position="1103"/>
        <end position="1180"/>
    </location>
</feature>
<dbReference type="Gene3D" id="2.60.120.260">
    <property type="entry name" value="Galactose-binding domain-like"/>
    <property type="match status" value="2"/>
</dbReference>
<dbReference type="Gene3D" id="2.60.40.1080">
    <property type="match status" value="2"/>
</dbReference>
<dbReference type="InterPro" id="IPR018954">
    <property type="entry name" value="Betagal_dom2"/>
</dbReference>
<dbReference type="SUPFAM" id="SSF51011">
    <property type="entry name" value="Glycosyl hydrolase domain"/>
    <property type="match status" value="1"/>
</dbReference>
<dbReference type="Proteomes" id="UP001623661">
    <property type="component" value="Unassembled WGS sequence"/>
</dbReference>
<feature type="domain" description="Beta-galactosidase" evidence="12">
    <location>
        <begin position="388"/>
        <end position="572"/>
    </location>
</feature>
<feature type="signal peptide" evidence="10">
    <location>
        <begin position="1"/>
        <end position="30"/>
    </location>
</feature>
<keyword evidence="5 13" id="KW-0378">Hydrolase</keyword>
<evidence type="ECO:0000259" key="12">
    <source>
        <dbReference type="SMART" id="SM01029"/>
    </source>
</evidence>
<evidence type="ECO:0000256" key="4">
    <source>
        <dbReference type="ARBA" id="ARBA00022729"/>
    </source>
</evidence>
<dbReference type="Gene3D" id="3.20.20.80">
    <property type="entry name" value="Glycosidases"/>
    <property type="match status" value="1"/>
</dbReference>
<accession>A0ABW8TNM2</accession>
<dbReference type="SUPFAM" id="SSF117100">
    <property type="entry name" value="Beta-galactosidase LacA, domain 3"/>
    <property type="match status" value="1"/>
</dbReference>
<evidence type="ECO:0000313" key="14">
    <source>
        <dbReference type="Proteomes" id="UP001623661"/>
    </source>
</evidence>
<evidence type="ECO:0000259" key="11">
    <source>
        <dbReference type="SMART" id="SM00635"/>
    </source>
</evidence>
<dbReference type="InterPro" id="IPR018905">
    <property type="entry name" value="A-galactase_NEW3"/>
</dbReference>
<keyword evidence="14" id="KW-1185">Reference proteome</keyword>
<comment type="catalytic activity">
    <reaction evidence="1">
        <text>Hydrolysis of terminal non-reducing beta-D-galactose residues in beta-D-galactosides.</text>
        <dbReference type="EC" id="3.2.1.23"/>
    </reaction>
</comment>
<protein>
    <recommendedName>
        <fullName evidence="3">beta-galactosidase</fullName>
        <ecNumber evidence="3">3.2.1.23</ecNumber>
    </recommendedName>
</protein>
<dbReference type="Pfam" id="PF13364">
    <property type="entry name" value="BetaGal_ABD2"/>
    <property type="match status" value="2"/>
</dbReference>
<evidence type="ECO:0000313" key="13">
    <source>
        <dbReference type="EMBL" id="MFL0266776.1"/>
    </source>
</evidence>
<feature type="domain" description="BIG2" evidence="11">
    <location>
        <begin position="1204"/>
        <end position="1277"/>
    </location>
</feature>
<dbReference type="RefSeq" id="WP_406763401.1">
    <property type="nucleotide sequence ID" value="NZ_JBJHZY010000001.1"/>
</dbReference>
<evidence type="ECO:0000256" key="7">
    <source>
        <dbReference type="ARBA" id="ARBA00023295"/>
    </source>
</evidence>
<keyword evidence="7 13" id="KW-0326">Glycosidase</keyword>
<dbReference type="InterPro" id="IPR008964">
    <property type="entry name" value="Invasin/intimin_cell_adhesion"/>
</dbReference>
<dbReference type="Gene3D" id="2.102.20.10">
    <property type="entry name" value="Beta-galactosidase, domain 2"/>
    <property type="match status" value="1"/>
</dbReference>
<dbReference type="PRINTS" id="PR00742">
    <property type="entry name" value="GLHYDRLASE35"/>
</dbReference>
<dbReference type="GO" id="GO:0004565">
    <property type="term" value="F:beta-galactosidase activity"/>
    <property type="evidence" value="ECO:0007669"/>
    <property type="project" value="UniProtKB-EC"/>
</dbReference>
<dbReference type="InterPro" id="IPR003343">
    <property type="entry name" value="Big_2"/>
</dbReference>
<keyword evidence="4 10" id="KW-0732">Signal</keyword>
<evidence type="ECO:0000256" key="10">
    <source>
        <dbReference type="SAM" id="SignalP"/>
    </source>
</evidence>
<dbReference type="NCBIfam" id="NF047446">
    <property type="entry name" value="barrel_OmpL47"/>
    <property type="match status" value="2"/>
</dbReference>
<comment type="similarity">
    <text evidence="2 8">Belongs to the glycosyl hydrolase 35 family.</text>
</comment>
<reference evidence="13 14" key="1">
    <citation type="submission" date="2024-11" db="EMBL/GenBank/DDBJ databases">
        <authorList>
            <person name="Heng Y.C."/>
            <person name="Lim A.C.H."/>
            <person name="Lee J.K.Y."/>
            <person name="Kittelmann S."/>
        </authorList>
    </citation>
    <scope>NUCLEOTIDE SEQUENCE [LARGE SCALE GENOMIC DNA]</scope>
    <source>
        <strain evidence="13 14">WILCCON 0202</strain>
    </source>
</reference>
<dbReference type="InterPro" id="IPR025972">
    <property type="entry name" value="BetaGal_dom3"/>
</dbReference>
<dbReference type="InterPro" id="IPR037110">
    <property type="entry name" value="Betagal_dom2_sf"/>
</dbReference>
<dbReference type="InterPro" id="IPR058094">
    <property type="entry name" value="Ig-like_OmpL47-like"/>
</dbReference>
<keyword evidence="6" id="KW-0325">Glycoprotein</keyword>
<dbReference type="InterPro" id="IPR008979">
    <property type="entry name" value="Galactose-bd-like_sf"/>
</dbReference>
<sequence>MRKTRKKIISYLLSAALSISMLAVPSVSYADVLSVTTQGNPGSFTLPASQGITGTHTVTFDPYSLMIDGKRTFIYSGEFHYWRLPSQSEWLDVLQKMKSAGFNAVSIYFNWNFHSAAQGQYDFTGIRDIDKLLTMCEEAGLYVIARPGPYINGETDAGGFPGWLMTQAGKARTNAPDYVAACKEWLSTVDSIIAKHQITNSNNPGSVILYQVENEYTGGDKNYMQALIDTVHADGINVPLFHNDKSGPQGNWASGLGAPEIYAFDSYPSFGTLPTYYGDGNKRNPNSPNFVAELGGGWFDPWGGKGFASLAPSYNANYENIAYNHVVSEGATMMNIYMTYGGTSWGYLPFPGVYSSYDYTAAISENRQIGSKYNEEKLLATMYRTLTPLTKTDTLTTQVPSNSGLIVNAMKNPDSGTQFYVLRHSSGNTTTTDTTNLAISTADGNYTIPQQTGTSISINGQESKFLVANYALGSEHLVYSTSNLYTYITQGNRDTALLYGAGPGTNGETVLRYAQQPTVSVLSGTVTSNYDPVSKDLRLNYNHNDSEARVLISDGSRELLLILTTTATAQTYWRNDTSSGAVLVKGPYLLRSASEEAGNTLALQGDNDKATTVEVFGASSINQITWNGVPMNASQTASGSYTFSLADPAPAAIPQLANWKFTYETPQAQPSFDDSSWISANKTTTNNPTKPSTPTVLYADDYGFHRGVIWFRGHFNASGNETGITLDGEGGTNGAFAIWLNGSYLGSSLSGTKAFTFPSNLLNVGSDNVISVMLQSMGHDEDGGNNDAQKSPRGLIKAAMQGASTTLSWKLQGNQGGETLLDAVRGVPNAGGLYGENNGWNLSSYPDQSWTQVTLPDNWAARSLPAGVAWYRTSFDLDFPTMSDVPLGLNISDTASKNYRAYIYVNGWLLGQYINNLGPQHLFALPPGVLNPNGKNTVAIAVWALDGSSTGLGQVNLQQLGNYAGGVPVQMMDSPDYNSLFAGITPSQRDNAVLALSCPVTTIGGGKTQTITGVLTNEGTNPIQINSVNINAPADWTVALKGAAASGIVAPGQTKTVQWDVTTASAYPGYLVQLTAKANYTDSQVDTTTAMLSIGDASISSTAVSGISLDKPDLYLLPGTTMPIIPIIAPADAYNKAVTWTSSDESVATVDQKGNVTGVAEGYTIITAQTEDGNFVATSNVNVVPKVTPVSGITLNKNMYNFVSDYFSSVTPTSIQPKTQLVTSIQPVQATDVRVTWASDNPSVATVDQSGIVTAIRPGIANIKATTNDGGYIAAAAVYVPTMSESFQNQNSGSNWGVGKGSENGTMSASVGTASGVTGQVLNLAGSGTGARAAYKNFTPAIANSKIQLAFDWNIGAPAAGSGQLRIQDSNHKNFITFGVPQGGTSTLLYTTTATLPSNTALNTSTAKVIAASGFNTANATYHVNVILDMTSKIISFTFTNTADASKAVTVNNVPFATGTTYAQNLGALEFYATRTGSMNWYPWIDNFNVYKLSDTTAPVTTSTISPAAADGENNWYVHSPVVTLNGTDDLTGIEKILYSLDNGTTWNTYTKPISVENNGVNYLQYYSIDNAGNIEQTKSLTFNVDLNAPTTTFVVCPTSSEGKNGWYIKPVSVSLSAADEESGVNSIMYSLDNDAFMTYTDAITVDTSRNHILQYYSIDKAGNKEDMHTQSINIDLDGPIIVITQPTADSYSDAANLMPQFTVNDSVSGLDVSKTTVTLDGQAIAQNSSIPLYTLELGEHVISVTAFDKAGNKSTQTVTFKTKTSVDSLKSLIACFTKLGSIDNSGIANSLIQKINNNDLKSFINEVEAQANKHIEGEASKIMLRDAQALLK</sequence>
<dbReference type="Pfam" id="PF10435">
    <property type="entry name" value="BetaGal_dom2"/>
    <property type="match status" value="1"/>
</dbReference>
<dbReference type="Gene3D" id="3.30.1920.20">
    <property type="match status" value="2"/>
</dbReference>
<dbReference type="SMART" id="SM00635">
    <property type="entry name" value="BID_2"/>
    <property type="match status" value="2"/>
</dbReference>
<feature type="chain" id="PRO_5046914153" description="beta-galactosidase" evidence="10">
    <location>
        <begin position="31"/>
        <end position="1833"/>
    </location>
</feature>
<dbReference type="InterPro" id="IPR025300">
    <property type="entry name" value="BetaGal_jelly_roll_dom"/>
</dbReference>
<evidence type="ECO:0000256" key="1">
    <source>
        <dbReference type="ARBA" id="ARBA00001412"/>
    </source>
</evidence>
<dbReference type="Pfam" id="PF10633">
    <property type="entry name" value="NPCBM_assoc"/>
    <property type="match status" value="1"/>
</dbReference>
<gene>
    <name evidence="13" type="ORF">ACJDUH_01585</name>
</gene>
<dbReference type="InterPro" id="IPR017853">
    <property type="entry name" value="GH"/>
</dbReference>
<dbReference type="Pfam" id="PF01301">
    <property type="entry name" value="Glyco_hydro_35"/>
    <property type="match status" value="1"/>
</dbReference>
<name>A0ABW8TNM2_9CLOT</name>
<proteinExistence type="inferred from homology"/>
<dbReference type="SUPFAM" id="SSF49373">
    <property type="entry name" value="Invasin/intimin cell-adhesion fragments"/>
    <property type="match status" value="2"/>
</dbReference>
<evidence type="ECO:0000256" key="8">
    <source>
        <dbReference type="RuleBase" id="RU003679"/>
    </source>
</evidence>
<feature type="region of interest" description="Disordered" evidence="9">
    <location>
        <begin position="669"/>
        <end position="692"/>
    </location>
</feature>
<dbReference type="SMART" id="SM01029">
    <property type="entry name" value="BetaGal_dom2"/>
    <property type="match status" value="1"/>
</dbReference>
<comment type="caution">
    <text evidence="13">The sequence shown here is derived from an EMBL/GenBank/DDBJ whole genome shotgun (WGS) entry which is preliminary data.</text>
</comment>
<dbReference type="InterPro" id="IPR013783">
    <property type="entry name" value="Ig-like_fold"/>
</dbReference>
<dbReference type="InterPro" id="IPR036833">
    <property type="entry name" value="BetaGal_dom3_sf"/>
</dbReference>
<feature type="compositionally biased region" description="Polar residues" evidence="9">
    <location>
        <begin position="669"/>
        <end position="680"/>
    </location>
</feature>
<dbReference type="SUPFAM" id="SSF51445">
    <property type="entry name" value="(Trans)glycosidases"/>
    <property type="match status" value="1"/>
</dbReference>
<dbReference type="PANTHER" id="PTHR23421">
    <property type="entry name" value="BETA-GALACTOSIDASE RELATED"/>
    <property type="match status" value="1"/>
</dbReference>
<dbReference type="EMBL" id="JBJHZY010000001">
    <property type="protein sequence ID" value="MFL0266776.1"/>
    <property type="molecule type" value="Genomic_DNA"/>
</dbReference>